<evidence type="ECO:0000313" key="4">
    <source>
        <dbReference type="Proteomes" id="UP000001208"/>
    </source>
</evidence>
<dbReference type="EMBL" id="CP001100">
    <property type="protein sequence ID" value="ACF13631.1"/>
    <property type="molecule type" value="Genomic_DNA"/>
</dbReference>
<sequence length="314" mass="34104">MDERTSRMLLIIVGVYIFSQILLLITLGKDLEIIVLSFGIFIASVVAAFALPGTVAQRISLESVSMRRAKESEERQEELRRSGYEIDDEFLKTKGFGKSKSHAAKPSVTAAGRQAETVSAEASISALEDAILSNAAFFGGLEKMHEASKQMDDKTIESLAVKMGYQEISANEVRRVIVQLHESKSTEKSKSSSSSNQAERAPKTGLATSLDNSNFNDYIRRSMLAEQDGASGGFGGPFLDASAKRQSEPPKTSASAIPAQVVKRMRGIRASSGGKMKCENCMNHDAGRSFCMNASIIVEKTEVCDAWKPRESMG</sequence>
<accession>B3QYK3</accession>
<protein>
    <submittedName>
        <fullName evidence="3">Uncharacterized protein</fullName>
    </submittedName>
</protein>
<evidence type="ECO:0000256" key="2">
    <source>
        <dbReference type="SAM" id="Phobius"/>
    </source>
</evidence>
<name>B3QYK3_CHLT3</name>
<evidence type="ECO:0000256" key="1">
    <source>
        <dbReference type="SAM" id="MobiDB-lite"/>
    </source>
</evidence>
<reference evidence="3 4" key="1">
    <citation type="submission" date="2008-06" db="EMBL/GenBank/DDBJ databases">
        <title>Complete sequence of Chloroherpeton thalassium ATCC 35110.</title>
        <authorList>
            <consortium name="US DOE Joint Genome Institute"/>
            <person name="Lucas S."/>
            <person name="Copeland A."/>
            <person name="Lapidus A."/>
            <person name="Glavina del Rio T."/>
            <person name="Dalin E."/>
            <person name="Tice H."/>
            <person name="Bruce D."/>
            <person name="Goodwin L."/>
            <person name="Pitluck S."/>
            <person name="Schmutz J."/>
            <person name="Larimer F."/>
            <person name="Land M."/>
            <person name="Hauser L."/>
            <person name="Kyrpides N."/>
            <person name="Mikhailova N."/>
            <person name="Liu Z."/>
            <person name="Li T."/>
            <person name="Zhao F."/>
            <person name="Overmann J."/>
            <person name="Bryant D.A."/>
            <person name="Richardson P."/>
        </authorList>
    </citation>
    <scope>NUCLEOTIDE SEQUENCE [LARGE SCALE GENOMIC DNA]</scope>
    <source>
        <strain evidence="4">ATCC 35110 / GB-78</strain>
    </source>
</reference>
<proteinExistence type="predicted"/>
<evidence type="ECO:0000313" key="3">
    <source>
        <dbReference type="EMBL" id="ACF13631.1"/>
    </source>
</evidence>
<dbReference type="RefSeq" id="WP_012499715.1">
    <property type="nucleotide sequence ID" value="NC_011026.1"/>
</dbReference>
<organism evidence="3 4">
    <name type="scientific">Chloroherpeton thalassium (strain ATCC 35110 / GB-78)</name>
    <dbReference type="NCBI Taxonomy" id="517418"/>
    <lineage>
        <taxon>Bacteria</taxon>
        <taxon>Pseudomonadati</taxon>
        <taxon>Chlorobiota</taxon>
        <taxon>Chlorobiia</taxon>
        <taxon>Chlorobiales</taxon>
        <taxon>Chloroherpetonaceae</taxon>
        <taxon>Chloroherpeton</taxon>
    </lineage>
</organism>
<dbReference type="HOGENOM" id="CLU_884795_0_0_10"/>
<dbReference type="AlphaFoldDB" id="B3QYK3"/>
<feature type="transmembrane region" description="Helical" evidence="2">
    <location>
        <begin position="7"/>
        <end position="27"/>
    </location>
</feature>
<feature type="transmembrane region" description="Helical" evidence="2">
    <location>
        <begin position="33"/>
        <end position="56"/>
    </location>
</feature>
<keyword evidence="2" id="KW-1133">Transmembrane helix</keyword>
<dbReference type="KEGG" id="cts:Ctha_1167"/>
<feature type="region of interest" description="Disordered" evidence="1">
    <location>
        <begin position="182"/>
        <end position="209"/>
    </location>
</feature>
<dbReference type="eggNOG" id="ENOG5033NSB">
    <property type="taxonomic scope" value="Bacteria"/>
</dbReference>
<dbReference type="Proteomes" id="UP000001208">
    <property type="component" value="Chromosome"/>
</dbReference>
<keyword evidence="2" id="KW-0812">Transmembrane</keyword>
<keyword evidence="4" id="KW-1185">Reference proteome</keyword>
<gene>
    <name evidence="3" type="ordered locus">Ctha_1167</name>
</gene>
<feature type="region of interest" description="Disordered" evidence="1">
    <location>
        <begin position="235"/>
        <end position="256"/>
    </location>
</feature>
<keyword evidence="2" id="KW-0472">Membrane</keyword>